<accession>A0A5S9R2R0</accession>
<proteinExistence type="predicted"/>
<evidence type="ECO:0000256" key="3">
    <source>
        <dbReference type="ARBA" id="ARBA00022989"/>
    </source>
</evidence>
<dbReference type="InterPro" id="IPR007016">
    <property type="entry name" value="O-antigen_ligase-rel_domated"/>
</dbReference>
<dbReference type="InterPro" id="IPR051533">
    <property type="entry name" value="WaaL-like"/>
</dbReference>
<evidence type="ECO:0000256" key="4">
    <source>
        <dbReference type="ARBA" id="ARBA00023136"/>
    </source>
</evidence>
<gene>
    <name evidence="7" type="ORF">AELLOGFF_01216</name>
</gene>
<evidence type="ECO:0000256" key="2">
    <source>
        <dbReference type="ARBA" id="ARBA00022692"/>
    </source>
</evidence>
<feature type="transmembrane region" description="Helical" evidence="5">
    <location>
        <begin position="171"/>
        <end position="204"/>
    </location>
</feature>
<organism evidence="7 8">
    <name type="scientific">Mycolicibacterium vanbaalenii</name>
    <name type="common">Mycobacterium vanbaalenii</name>
    <dbReference type="NCBI Taxonomy" id="110539"/>
    <lineage>
        <taxon>Bacteria</taxon>
        <taxon>Bacillati</taxon>
        <taxon>Actinomycetota</taxon>
        <taxon>Actinomycetes</taxon>
        <taxon>Mycobacteriales</taxon>
        <taxon>Mycobacteriaceae</taxon>
        <taxon>Mycolicibacterium</taxon>
    </lineage>
</organism>
<keyword evidence="8" id="KW-1185">Reference proteome</keyword>
<evidence type="ECO:0000256" key="5">
    <source>
        <dbReference type="SAM" id="Phobius"/>
    </source>
</evidence>
<feature type="transmembrane region" description="Helical" evidence="5">
    <location>
        <begin position="73"/>
        <end position="95"/>
    </location>
</feature>
<dbReference type="GO" id="GO:0016020">
    <property type="term" value="C:membrane"/>
    <property type="evidence" value="ECO:0007669"/>
    <property type="project" value="UniProtKB-SubCell"/>
</dbReference>
<keyword evidence="4 5" id="KW-0472">Membrane</keyword>
<feature type="domain" description="O-antigen ligase-related" evidence="6">
    <location>
        <begin position="179"/>
        <end position="315"/>
    </location>
</feature>
<keyword evidence="3 5" id="KW-1133">Transmembrane helix</keyword>
<evidence type="ECO:0000313" key="7">
    <source>
        <dbReference type="EMBL" id="CAA0128237.1"/>
    </source>
</evidence>
<protein>
    <recommendedName>
        <fullName evidence="6">O-antigen ligase-related domain-containing protein</fullName>
    </recommendedName>
</protein>
<feature type="transmembrane region" description="Helical" evidence="5">
    <location>
        <begin position="44"/>
        <end position="61"/>
    </location>
</feature>
<dbReference type="Pfam" id="PF04932">
    <property type="entry name" value="Wzy_C"/>
    <property type="match status" value="1"/>
</dbReference>
<dbReference type="AlphaFoldDB" id="A0A5S9R2R0"/>
<evidence type="ECO:0000259" key="6">
    <source>
        <dbReference type="Pfam" id="PF04932"/>
    </source>
</evidence>
<feature type="transmembrane region" description="Helical" evidence="5">
    <location>
        <begin position="211"/>
        <end position="229"/>
    </location>
</feature>
<comment type="subcellular location">
    <subcellularLocation>
        <location evidence="1">Membrane</location>
        <topology evidence="1">Multi-pass membrane protein</topology>
    </subcellularLocation>
</comment>
<dbReference type="Proteomes" id="UP000430146">
    <property type="component" value="Unassembled WGS sequence"/>
</dbReference>
<feature type="transmembrane region" description="Helical" evidence="5">
    <location>
        <begin position="107"/>
        <end position="125"/>
    </location>
</feature>
<dbReference type="EMBL" id="CACSIP010000034">
    <property type="protein sequence ID" value="CAA0128237.1"/>
    <property type="molecule type" value="Genomic_DNA"/>
</dbReference>
<feature type="transmembrane region" description="Helical" evidence="5">
    <location>
        <begin position="21"/>
        <end position="38"/>
    </location>
</feature>
<feature type="transmembrane region" description="Helical" evidence="5">
    <location>
        <begin position="339"/>
        <end position="355"/>
    </location>
</feature>
<feature type="transmembrane region" description="Helical" evidence="5">
    <location>
        <begin position="304"/>
        <end position="327"/>
    </location>
</feature>
<dbReference type="PANTHER" id="PTHR37422">
    <property type="entry name" value="TEICHURONIC ACID BIOSYNTHESIS PROTEIN TUAE"/>
    <property type="match status" value="1"/>
</dbReference>
<feature type="transmembrane region" description="Helical" evidence="5">
    <location>
        <begin position="146"/>
        <end position="165"/>
    </location>
</feature>
<name>A0A5S9R2R0_MYCVN</name>
<keyword evidence="2 5" id="KW-0812">Transmembrane</keyword>
<dbReference type="PANTHER" id="PTHR37422:SF13">
    <property type="entry name" value="LIPOPOLYSACCHARIDE BIOSYNTHESIS PROTEIN PA4999-RELATED"/>
    <property type="match status" value="1"/>
</dbReference>
<evidence type="ECO:0000256" key="1">
    <source>
        <dbReference type="ARBA" id="ARBA00004141"/>
    </source>
</evidence>
<reference evidence="7 8" key="1">
    <citation type="submission" date="2019-11" db="EMBL/GenBank/DDBJ databases">
        <authorList>
            <person name="Holert J."/>
        </authorList>
    </citation>
    <scope>NUCLEOTIDE SEQUENCE [LARGE SCALE GENOMIC DNA]</scope>
    <source>
        <strain evidence="7">BC8_1</strain>
    </source>
</reference>
<evidence type="ECO:0000313" key="8">
    <source>
        <dbReference type="Proteomes" id="UP000430146"/>
    </source>
</evidence>
<sequence length="413" mass="44415">MWACVFFLLPINRALPLAPRTLWFAVILLLIAIPIISLRAARPLYPGIWAFAGYASVVAILTSTKTSTIEQNLFVGMQLFILLGFGVFALTASAVTEPKFVERVSGAFLIGQSLSAIAAVLQVLGQSALGAQAVHGRAPGLAGHPNSLGLLSCIAILLALQILVATRKFRVFVIAALSANMLALFASGSLSSFMAVAIGLLVFILCRREHVGKLTIGGIAFAVTLWLVGRFSGIVDYLPSVVQRYRQVTGQTDAESSWEFRMRTYDFAWSKVVEEPFFGNGLNAESSGTFNGITVTHNLVLRGWYQGGAFLAVAFALIVAAVLIVAARAIVRKEHGAEAAILVAIIAFALTSAFFEQRDYWLPLLFAWASISAAQIKLRQVTSPLSLDHQVRKPTPLLRHRSSSSNSTVAAGL</sequence>